<dbReference type="SUPFAM" id="SSF50494">
    <property type="entry name" value="Trypsin-like serine proteases"/>
    <property type="match status" value="1"/>
</dbReference>
<evidence type="ECO:0000256" key="3">
    <source>
        <dbReference type="ARBA" id="ARBA00022801"/>
    </source>
</evidence>
<accession>A0A110B2J2</accession>
<dbReference type="PANTHER" id="PTHR43343:SF3">
    <property type="entry name" value="PROTEASE DO-LIKE 8, CHLOROPLASTIC"/>
    <property type="match status" value="1"/>
</dbReference>
<dbReference type="AlphaFoldDB" id="A0A110B2J2"/>
<dbReference type="InterPro" id="IPR043504">
    <property type="entry name" value="Peptidase_S1_PA_chymotrypsin"/>
</dbReference>
<keyword evidence="5" id="KW-1185">Reference proteome</keyword>
<dbReference type="InterPro" id="IPR009003">
    <property type="entry name" value="Peptidase_S1_PA"/>
</dbReference>
<sequence length="368" mass="40581">MSDNQVLEVIEKYLNGEMTKDERARFEILRNENAEINNKVTEHKHFTGLIKQYGERLELEKRLNAIHNEIDVHALEDELMIRPSFIVRLWRNHHSKISVAASIAIFAALCTMFFTGYLNNRGGNYVQLSEKINKIGAKTDQLGRTVKSLNPQHASDANPGNFRGTGFAISSNGYIVTDNHVIKDADSIYVQSSDGKSYKAKVIYSEPATDIAVLAISDPSFKALGPLPYSFKKAETDIGESVFTLGYPRDAMVLGPGFLTASTGFNGTNTDSTAYQVSIPVNFGNSGGPLLDSRGDIIGIINAKQTHVEGAAFAIKSNYLLKAIQDIPADSLTKPINTNTKNTLATLGRVQQIKKLQNFVFMVKVYNQ</sequence>
<keyword evidence="3 4" id="KW-0378">Hydrolase</keyword>
<proteinExistence type="inferred from homology"/>
<keyword evidence="2 4" id="KW-0645">Protease</keyword>
<dbReference type="EC" id="3.4.21.107" evidence="4"/>
<organism evidence="4 5">
    <name type="scientific">Mucilaginibacter gotjawali</name>
    <dbReference type="NCBI Taxonomy" id="1550579"/>
    <lineage>
        <taxon>Bacteria</taxon>
        <taxon>Pseudomonadati</taxon>
        <taxon>Bacteroidota</taxon>
        <taxon>Sphingobacteriia</taxon>
        <taxon>Sphingobacteriales</taxon>
        <taxon>Sphingobacteriaceae</taxon>
        <taxon>Mucilaginibacter</taxon>
    </lineage>
</organism>
<gene>
    <name evidence="4" type="primary">mucD_1</name>
    <name evidence="4" type="ORF">MgSA37_02121</name>
</gene>
<dbReference type="Gene3D" id="2.40.10.10">
    <property type="entry name" value="Trypsin-like serine proteases"/>
    <property type="match status" value="2"/>
</dbReference>
<dbReference type="InterPro" id="IPR051201">
    <property type="entry name" value="Chloro_Bact_Ser_Proteases"/>
</dbReference>
<dbReference type="InterPro" id="IPR001940">
    <property type="entry name" value="Peptidase_S1C"/>
</dbReference>
<reference evidence="4 5" key="1">
    <citation type="submission" date="2015-12" db="EMBL/GenBank/DDBJ databases">
        <title>Genome sequence of Mucilaginibacter gotjawali.</title>
        <authorList>
            <person name="Lee J.S."/>
            <person name="Lee K.C."/>
            <person name="Kim K.K."/>
            <person name="Lee B.W."/>
        </authorList>
    </citation>
    <scope>NUCLEOTIDE SEQUENCE [LARGE SCALE GENOMIC DNA]</scope>
    <source>
        <strain evidence="4 5">SA3-7</strain>
    </source>
</reference>
<dbReference type="PRINTS" id="PR00834">
    <property type="entry name" value="PROTEASES2C"/>
</dbReference>
<dbReference type="GO" id="GO:0006508">
    <property type="term" value="P:proteolysis"/>
    <property type="evidence" value="ECO:0007669"/>
    <property type="project" value="UniProtKB-KW"/>
</dbReference>
<name>A0A110B2J2_9SPHI</name>
<evidence type="ECO:0000313" key="5">
    <source>
        <dbReference type="Proteomes" id="UP000218263"/>
    </source>
</evidence>
<dbReference type="Proteomes" id="UP000218263">
    <property type="component" value="Chromosome"/>
</dbReference>
<dbReference type="Pfam" id="PF13365">
    <property type="entry name" value="Trypsin_2"/>
    <property type="match status" value="1"/>
</dbReference>
<dbReference type="RefSeq" id="WP_096351710.1">
    <property type="nucleotide sequence ID" value="NZ_AP017313.1"/>
</dbReference>
<evidence type="ECO:0000313" key="4">
    <source>
        <dbReference type="EMBL" id="BAU53950.1"/>
    </source>
</evidence>
<dbReference type="GO" id="GO:0004252">
    <property type="term" value="F:serine-type endopeptidase activity"/>
    <property type="evidence" value="ECO:0007669"/>
    <property type="project" value="InterPro"/>
</dbReference>
<protein>
    <submittedName>
        <fullName evidence="4">Putative periplasmic serine endoprotease DegP-like</fullName>
        <ecNumber evidence="4">3.4.21.107</ecNumber>
    </submittedName>
</protein>
<comment type="similarity">
    <text evidence="1">Belongs to the peptidase S1C family.</text>
</comment>
<dbReference type="EMBL" id="AP017313">
    <property type="protein sequence ID" value="BAU53950.1"/>
    <property type="molecule type" value="Genomic_DNA"/>
</dbReference>
<evidence type="ECO:0000256" key="2">
    <source>
        <dbReference type="ARBA" id="ARBA00022670"/>
    </source>
</evidence>
<evidence type="ECO:0000256" key="1">
    <source>
        <dbReference type="ARBA" id="ARBA00010541"/>
    </source>
</evidence>
<dbReference type="PANTHER" id="PTHR43343">
    <property type="entry name" value="PEPTIDASE S12"/>
    <property type="match status" value="1"/>
</dbReference>
<dbReference type="OrthoDB" id="9766361at2"/>
<dbReference type="KEGG" id="mgot:MgSA37_02121"/>